<dbReference type="AlphaFoldDB" id="A0A9C9EN26"/>
<dbReference type="SMART" id="SM00044">
    <property type="entry name" value="CYCc"/>
    <property type="match status" value="1"/>
</dbReference>
<proteinExistence type="predicted"/>
<evidence type="ECO:0000256" key="2">
    <source>
        <dbReference type="ARBA" id="ARBA00022840"/>
    </source>
</evidence>
<evidence type="ECO:0000313" key="4">
    <source>
        <dbReference type="EMBL" id="HEC78979.1"/>
    </source>
</evidence>
<dbReference type="EMBL" id="DRIG01000083">
    <property type="protein sequence ID" value="HEC78979.1"/>
    <property type="molecule type" value="Genomic_DNA"/>
</dbReference>
<dbReference type="Pfam" id="PF13424">
    <property type="entry name" value="TPR_12"/>
    <property type="match status" value="2"/>
</dbReference>
<dbReference type="PANTHER" id="PTHR16305">
    <property type="entry name" value="TESTICULAR SOLUBLE ADENYLYL CYCLASE"/>
    <property type="match status" value="1"/>
</dbReference>
<dbReference type="InterPro" id="IPR027417">
    <property type="entry name" value="P-loop_NTPase"/>
</dbReference>
<dbReference type="Pfam" id="PF00211">
    <property type="entry name" value="Guanylate_cyc"/>
    <property type="match status" value="1"/>
</dbReference>
<dbReference type="InterPro" id="IPR019734">
    <property type="entry name" value="TPR_rpt"/>
</dbReference>
<dbReference type="InterPro" id="IPR041664">
    <property type="entry name" value="AAA_16"/>
</dbReference>
<dbReference type="SUPFAM" id="SSF48452">
    <property type="entry name" value="TPR-like"/>
    <property type="match status" value="3"/>
</dbReference>
<dbReference type="SUPFAM" id="SSF52540">
    <property type="entry name" value="P-loop containing nucleoside triphosphate hydrolases"/>
    <property type="match status" value="1"/>
</dbReference>
<name>A0A9C9EN26_UNCW3</name>
<accession>A0A9C9EN26</accession>
<dbReference type="Pfam" id="PF13191">
    <property type="entry name" value="AAA_16"/>
    <property type="match status" value="1"/>
</dbReference>
<dbReference type="SUPFAM" id="SSF55073">
    <property type="entry name" value="Nucleotide cyclase"/>
    <property type="match status" value="1"/>
</dbReference>
<gene>
    <name evidence="4" type="ORF">ENI34_07560</name>
</gene>
<dbReference type="GO" id="GO:0004016">
    <property type="term" value="F:adenylate cyclase activity"/>
    <property type="evidence" value="ECO:0007669"/>
    <property type="project" value="TreeGrafter"/>
</dbReference>
<evidence type="ECO:0000256" key="1">
    <source>
        <dbReference type="ARBA" id="ARBA00022741"/>
    </source>
</evidence>
<evidence type="ECO:0000259" key="3">
    <source>
        <dbReference type="PROSITE" id="PS50125"/>
    </source>
</evidence>
<dbReference type="Pfam" id="PF13181">
    <property type="entry name" value="TPR_8"/>
    <property type="match status" value="2"/>
</dbReference>
<comment type="caution">
    <text evidence="4">The sequence shown here is derived from an EMBL/GenBank/DDBJ whole genome shotgun (WGS) entry which is preliminary data.</text>
</comment>
<dbReference type="InterPro" id="IPR001054">
    <property type="entry name" value="A/G_cyclase"/>
</dbReference>
<dbReference type="Proteomes" id="UP000885826">
    <property type="component" value="Unassembled WGS sequence"/>
</dbReference>
<dbReference type="GO" id="GO:0035556">
    <property type="term" value="P:intracellular signal transduction"/>
    <property type="evidence" value="ECO:0007669"/>
    <property type="project" value="InterPro"/>
</dbReference>
<dbReference type="InterPro" id="IPR029787">
    <property type="entry name" value="Nucleotide_cyclase"/>
</dbReference>
<feature type="domain" description="Guanylate cyclase" evidence="3">
    <location>
        <begin position="63"/>
        <end position="194"/>
    </location>
</feature>
<dbReference type="GO" id="GO:0005737">
    <property type="term" value="C:cytoplasm"/>
    <property type="evidence" value="ECO:0007669"/>
    <property type="project" value="TreeGrafter"/>
</dbReference>
<sequence>MKCPGCGADNPPKNKFCGECGARLRKSSETERIDLVRKDIPESLVKKIILTKDTIEKERKDVTVVFADISGFTSMSEKLDPEELTLLMNECFRKLGAMVYRYEGIIDKFIGDCIMAIFGAPITHEDDPERAILACLDMQSALDEINKNLDPSLKKLTIHSGINTGEVIAGKIGSDLQMEYTVMGDTVNVAQRLKDIAPSGSILTGPETYNRSRHAFDFMAMEPVQLKGKADKVQPYEVIGRKWGSEYGHGAIHSDLIGRDKELEALKKGYADLLKGKSSIYVIKGEIGVGKSRLLYEFKKFLTITAPDIALLDSRGVSYESSIPLKSFADSLVHYLNSQETSPIQITEASIKKQLSDLLKDEASETLPYLYKMMNIPLNEQEKEKILYLDSHSLQLQIFLAMTTVLEKISEEKPVVFIIDDIQWLDSISVELINFLLPMVKSKKVSFFLSYRVGPISVIEKLLQTIKDEYCDYVVDVELSNLSPDDSSRLIDNLIGGEISDALRKYVIVKSGGNPFFIEEIVRRIIESKILTKGEKFSEQMLQIPGSIDAAVTSRIDSLNKEAKYLLRIAAIIGRSFPRDLLEEVVKDKEIYQHIDELEKAEFLIKINKEQKTFYTFRHALFQEVAYNSLLKSERTIYHKVIAETIEEKFKDKIEGYASSLAHHYYNCKNTEKALYYSIKAGDEAAELYANEEALDYYNKALSITEETAQKITLLEKISEIEILIGRLKQAHEHLLAAQESATDKLVKARITEKISRVLEQIGKIDESIELRRAAIQEISDQDSPVLIQLHYDLSNVLLESKGEMDEAMCLVDNGLTIARRIKDRKLEAEGLRAKGHILWRLGKNEEALSLLKTARSIYEEYNEIKILPYLFLLTAAGYRALGNIDTAIEFVKKSIEIAERIGNRRVLAMCYNNLGAYYAYRGNFKASIEITEKNVEIRQQLGDKKGEGIGLMNIGLTHKYLGQFDRVMEYYERAEKLFEAINDLRCKVTVYHHKAGLLSVLGKNKEAYAYYKKAIELAETTQDKALLGDSQYRLADHYMDINDLDRAEELLKEAEVTIEQAGEKNLQAEIFLSLSSLYIKKKDKKALDYAQKGFKYAAETKLINTEIRGLREYGRALALIGNEMTEGIKHIKRAIAIAKETNSKEQIAHSMFALGEVLIADEKPTQAREYLKKAKEIYRELNTPVWLKETEELLKKTT</sequence>
<dbReference type="Gene3D" id="3.40.50.300">
    <property type="entry name" value="P-loop containing nucleotide triphosphate hydrolases"/>
    <property type="match status" value="1"/>
</dbReference>
<dbReference type="CDD" id="cd07302">
    <property type="entry name" value="CHD"/>
    <property type="match status" value="1"/>
</dbReference>
<dbReference type="GO" id="GO:0005524">
    <property type="term" value="F:ATP binding"/>
    <property type="evidence" value="ECO:0007669"/>
    <property type="project" value="UniProtKB-KW"/>
</dbReference>
<dbReference type="PROSITE" id="PS50125">
    <property type="entry name" value="GUANYLATE_CYCLASE_2"/>
    <property type="match status" value="1"/>
</dbReference>
<dbReference type="PANTHER" id="PTHR16305:SF28">
    <property type="entry name" value="GUANYLATE CYCLASE DOMAIN-CONTAINING PROTEIN"/>
    <property type="match status" value="1"/>
</dbReference>
<dbReference type="SMART" id="SM00028">
    <property type="entry name" value="TPR"/>
    <property type="match status" value="8"/>
</dbReference>
<protein>
    <submittedName>
        <fullName evidence="4">Tetratricopeptide repeat protein</fullName>
    </submittedName>
</protein>
<dbReference type="Gene3D" id="1.25.40.10">
    <property type="entry name" value="Tetratricopeptide repeat domain"/>
    <property type="match status" value="2"/>
</dbReference>
<dbReference type="Gene3D" id="3.30.70.1230">
    <property type="entry name" value="Nucleotide cyclase"/>
    <property type="match status" value="1"/>
</dbReference>
<organism evidence="4 5">
    <name type="scientific">candidate division WOR-3 bacterium</name>
    <dbReference type="NCBI Taxonomy" id="2052148"/>
    <lineage>
        <taxon>Bacteria</taxon>
        <taxon>Bacteria division WOR-3</taxon>
    </lineage>
</organism>
<reference evidence="4" key="1">
    <citation type="journal article" date="2020" name="mSystems">
        <title>Genome- and Community-Level Interaction Insights into Carbon Utilization and Element Cycling Functions of Hydrothermarchaeota in Hydrothermal Sediment.</title>
        <authorList>
            <person name="Zhou Z."/>
            <person name="Liu Y."/>
            <person name="Xu W."/>
            <person name="Pan J."/>
            <person name="Luo Z.H."/>
            <person name="Li M."/>
        </authorList>
    </citation>
    <scope>NUCLEOTIDE SEQUENCE</scope>
    <source>
        <strain evidence="4">HyVt-388</strain>
    </source>
</reference>
<dbReference type="GO" id="GO:0009190">
    <property type="term" value="P:cyclic nucleotide biosynthetic process"/>
    <property type="evidence" value="ECO:0007669"/>
    <property type="project" value="InterPro"/>
</dbReference>
<evidence type="ECO:0000313" key="5">
    <source>
        <dbReference type="Proteomes" id="UP000885826"/>
    </source>
</evidence>
<keyword evidence="1" id="KW-0547">Nucleotide-binding</keyword>
<keyword evidence="2" id="KW-0067">ATP-binding</keyword>
<dbReference type="InterPro" id="IPR011990">
    <property type="entry name" value="TPR-like_helical_dom_sf"/>
</dbReference>